<name>A0A2P7VBU1_9BACL</name>
<dbReference type="RefSeq" id="WP_106838793.1">
    <property type="nucleotide sequence ID" value="NZ_JBCNIW010000002.1"/>
</dbReference>
<evidence type="ECO:0000259" key="2">
    <source>
        <dbReference type="Pfam" id="PF08327"/>
    </source>
</evidence>
<accession>A0A2P7VBU1</accession>
<dbReference type="SUPFAM" id="SSF55961">
    <property type="entry name" value="Bet v1-like"/>
    <property type="match status" value="1"/>
</dbReference>
<dbReference type="Proteomes" id="UP000240419">
    <property type="component" value="Unassembled WGS sequence"/>
</dbReference>
<dbReference type="AlphaFoldDB" id="A0A2P7VBU1"/>
<sequence>MNQNNATNKIATQVGECEIVITRVLDAPRDLLFDAWTKEENLSKWWGPRGFTSTFQKFDMNPGGTWEFIMHGPDGVDFPNTNVIVEVVKLERIVFKHAVFPHFLATAIFEDLDGKTKLTYRTVFEETPAVFDKVKTYAVPGAEQTMDRLEELLASMSEK</sequence>
<dbReference type="Pfam" id="PF08327">
    <property type="entry name" value="AHSA1"/>
    <property type="match status" value="1"/>
</dbReference>
<gene>
    <name evidence="3" type="ORF">C7R93_10745</name>
</gene>
<proteinExistence type="inferred from homology"/>
<evidence type="ECO:0000313" key="3">
    <source>
        <dbReference type="EMBL" id="PSJ96652.1"/>
    </source>
</evidence>
<protein>
    <submittedName>
        <fullName evidence="3">Polyketide cyclase</fullName>
    </submittedName>
</protein>
<comment type="similarity">
    <text evidence="1">Belongs to the AHA1 family.</text>
</comment>
<dbReference type="OrthoDB" id="118413at2"/>
<feature type="domain" description="Activator of Hsp90 ATPase homologue 1/2-like C-terminal" evidence="2">
    <location>
        <begin position="26"/>
        <end position="153"/>
    </location>
</feature>
<dbReference type="CDD" id="cd08894">
    <property type="entry name" value="SRPBCC_CalC_Aha1-like_1"/>
    <property type="match status" value="1"/>
</dbReference>
<dbReference type="InterPro" id="IPR013538">
    <property type="entry name" value="ASHA1/2-like_C"/>
</dbReference>
<organism evidence="3 4">
    <name type="scientific">Brevibacillus fortis</name>
    <dbReference type="NCBI Taxonomy" id="2126352"/>
    <lineage>
        <taxon>Bacteria</taxon>
        <taxon>Bacillati</taxon>
        <taxon>Bacillota</taxon>
        <taxon>Bacilli</taxon>
        <taxon>Bacillales</taxon>
        <taxon>Paenibacillaceae</taxon>
        <taxon>Brevibacillus</taxon>
    </lineage>
</organism>
<dbReference type="Gene3D" id="3.30.530.20">
    <property type="match status" value="1"/>
</dbReference>
<reference evidence="3 4" key="1">
    <citation type="submission" date="2018-03" db="EMBL/GenBank/DDBJ databases">
        <title>Brevisbacillus phylogenomics.</title>
        <authorList>
            <person name="Dunlap C."/>
        </authorList>
    </citation>
    <scope>NUCLEOTIDE SEQUENCE [LARGE SCALE GENOMIC DNA]</scope>
    <source>
        <strain evidence="3 4">NRRL NRS-1210</strain>
    </source>
</reference>
<dbReference type="EMBL" id="PXZM01000014">
    <property type="protein sequence ID" value="PSJ96652.1"/>
    <property type="molecule type" value="Genomic_DNA"/>
</dbReference>
<evidence type="ECO:0000256" key="1">
    <source>
        <dbReference type="ARBA" id="ARBA00006817"/>
    </source>
</evidence>
<comment type="caution">
    <text evidence="3">The sequence shown here is derived from an EMBL/GenBank/DDBJ whole genome shotgun (WGS) entry which is preliminary data.</text>
</comment>
<evidence type="ECO:0000313" key="4">
    <source>
        <dbReference type="Proteomes" id="UP000240419"/>
    </source>
</evidence>
<dbReference type="InterPro" id="IPR023393">
    <property type="entry name" value="START-like_dom_sf"/>
</dbReference>
<keyword evidence="4" id="KW-1185">Reference proteome</keyword>